<protein>
    <submittedName>
        <fullName evidence="3">Endonuclease</fullName>
    </submittedName>
</protein>
<dbReference type="Gene3D" id="3.60.10.10">
    <property type="entry name" value="Endonuclease/exonuclease/phosphatase"/>
    <property type="match status" value="1"/>
</dbReference>
<keyword evidence="3" id="KW-0378">Hydrolase</keyword>
<keyword evidence="3" id="KW-0540">Nuclease</keyword>
<feature type="transmembrane region" description="Helical" evidence="1">
    <location>
        <begin position="61"/>
        <end position="79"/>
    </location>
</feature>
<dbReference type="STRING" id="1121937.GCA_000423125_02167"/>
<evidence type="ECO:0000259" key="2">
    <source>
        <dbReference type="Pfam" id="PF03372"/>
    </source>
</evidence>
<organism evidence="3 4">
    <name type="scientific">Haliea salexigens</name>
    <dbReference type="NCBI Taxonomy" id="287487"/>
    <lineage>
        <taxon>Bacteria</taxon>
        <taxon>Pseudomonadati</taxon>
        <taxon>Pseudomonadota</taxon>
        <taxon>Gammaproteobacteria</taxon>
        <taxon>Cellvibrionales</taxon>
        <taxon>Halieaceae</taxon>
        <taxon>Haliea</taxon>
    </lineage>
</organism>
<dbReference type="InterPro" id="IPR005135">
    <property type="entry name" value="Endo/exonuclease/phosphatase"/>
</dbReference>
<evidence type="ECO:0000256" key="1">
    <source>
        <dbReference type="SAM" id="Phobius"/>
    </source>
</evidence>
<reference evidence="3 4" key="1">
    <citation type="journal article" date="2018" name="Nat. Biotechnol.">
        <title>A standardized bacterial taxonomy based on genome phylogeny substantially revises the tree of life.</title>
        <authorList>
            <person name="Parks D.H."/>
            <person name="Chuvochina M."/>
            <person name="Waite D.W."/>
            <person name="Rinke C."/>
            <person name="Skarshewski A."/>
            <person name="Chaumeil P.A."/>
            <person name="Hugenholtz P."/>
        </authorList>
    </citation>
    <scope>NUCLEOTIDE SEQUENCE [LARGE SCALE GENOMIC DNA]</scope>
    <source>
        <strain evidence="3">UBA9158</strain>
    </source>
</reference>
<comment type="caution">
    <text evidence="3">The sequence shown here is derived from an EMBL/GenBank/DDBJ whole genome shotgun (WGS) entry which is preliminary data.</text>
</comment>
<keyword evidence="1" id="KW-0472">Membrane</keyword>
<gene>
    <name evidence="3" type="ORF">DCP75_08015</name>
</gene>
<evidence type="ECO:0000313" key="4">
    <source>
        <dbReference type="Proteomes" id="UP000259273"/>
    </source>
</evidence>
<accession>A0A3C1KLQ6</accession>
<feature type="domain" description="Endonuclease/exonuclease/phosphatase" evidence="2">
    <location>
        <begin position="104"/>
        <end position="311"/>
    </location>
</feature>
<dbReference type="InterPro" id="IPR036691">
    <property type="entry name" value="Endo/exonu/phosph_ase_sf"/>
</dbReference>
<proteinExistence type="predicted"/>
<dbReference type="Proteomes" id="UP000259273">
    <property type="component" value="Unassembled WGS sequence"/>
</dbReference>
<keyword evidence="1" id="KW-1133">Transmembrane helix</keyword>
<evidence type="ECO:0000313" key="3">
    <source>
        <dbReference type="EMBL" id="HAN27652.1"/>
    </source>
</evidence>
<dbReference type="EMBL" id="DMND01000108">
    <property type="protein sequence ID" value="HAN27652.1"/>
    <property type="molecule type" value="Genomic_DNA"/>
</dbReference>
<keyword evidence="3" id="KW-0255">Endonuclease</keyword>
<dbReference type="AlphaFoldDB" id="A0A3C1KLQ6"/>
<feature type="transmembrane region" description="Helical" evidence="1">
    <location>
        <begin position="38"/>
        <end position="56"/>
    </location>
</feature>
<dbReference type="SUPFAM" id="SSF56219">
    <property type="entry name" value="DNase I-like"/>
    <property type="match status" value="1"/>
</dbReference>
<sequence>MTMTLAAVTLLLLVATLLPLWRHPHWLVRGMDFPRLLLAVAAVLLLLAQCTLLPLAAPLSWGLLAATAACLLWQFWWIAPYTPLWRKEVKSSCNDDPSVRLGIMTANVLATNRNAQPLLQLVQAYQPDVLVTLESDQWWQDQLDVLEPVMPHSLKCPLDNFYGMHVYSRLPMDDTSIEYLVEDSIPSMHAVVTLRSGDKVRLHFLHPAPPSPTENPESAERDAELVMVARSVVDSRLPVVVTGDLNDVAWSATTRLFRAISGLLDPRVGRGMFNTFHADYSFLRWPLDHLFHSEHFTLRTLRRLPPIGSDHFALFTELVFTPARGADQEGLDATREDHALARSITDAKQVSAADVPMPGEHAL</sequence>
<dbReference type="GO" id="GO:0004519">
    <property type="term" value="F:endonuclease activity"/>
    <property type="evidence" value="ECO:0007669"/>
    <property type="project" value="UniProtKB-KW"/>
</dbReference>
<dbReference type="Pfam" id="PF03372">
    <property type="entry name" value="Exo_endo_phos"/>
    <property type="match status" value="1"/>
</dbReference>
<name>A0A3C1KLQ6_9GAMM</name>
<keyword evidence="1" id="KW-0812">Transmembrane</keyword>